<reference evidence="3" key="2">
    <citation type="submission" date="2023-06" db="EMBL/GenBank/DDBJ databases">
        <authorList>
            <person name="Sun Q."/>
            <person name="Zhou Y."/>
        </authorList>
    </citation>
    <scope>NUCLEOTIDE SEQUENCE</scope>
    <source>
        <strain evidence="3">CGMCC 1.10859</strain>
    </source>
</reference>
<dbReference type="AlphaFoldDB" id="A0AAN4ZZP8"/>
<name>A0AAN4ZZP8_9RHOB</name>
<evidence type="ECO:0000313" key="3">
    <source>
        <dbReference type="EMBL" id="GHE02624.1"/>
    </source>
</evidence>
<comment type="caution">
    <text evidence="3">The sequence shown here is derived from an EMBL/GenBank/DDBJ whole genome shotgun (WGS) entry which is preliminary data.</text>
</comment>
<dbReference type="EMBL" id="BNAB01000010">
    <property type="protein sequence ID" value="GHE02624.1"/>
    <property type="molecule type" value="Genomic_DNA"/>
</dbReference>
<accession>A0AAN4ZZP8</accession>
<dbReference type="Proteomes" id="UP000634647">
    <property type="component" value="Unassembled WGS sequence"/>
</dbReference>
<protein>
    <recommendedName>
        <fullName evidence="2">HTH cro/C1-type domain-containing protein</fullName>
    </recommendedName>
</protein>
<dbReference type="GO" id="GO:0003677">
    <property type="term" value="F:DNA binding"/>
    <property type="evidence" value="ECO:0007669"/>
    <property type="project" value="InterPro"/>
</dbReference>
<dbReference type="InterPro" id="IPR010982">
    <property type="entry name" value="Lambda_DNA-bd_dom_sf"/>
</dbReference>
<organism evidence="3 4">
    <name type="scientific">Allgaiera indica</name>
    <dbReference type="NCBI Taxonomy" id="765699"/>
    <lineage>
        <taxon>Bacteria</taxon>
        <taxon>Pseudomonadati</taxon>
        <taxon>Pseudomonadota</taxon>
        <taxon>Alphaproteobacteria</taxon>
        <taxon>Rhodobacterales</taxon>
        <taxon>Paracoccaceae</taxon>
        <taxon>Allgaiera</taxon>
    </lineage>
</organism>
<feature type="region of interest" description="Disordered" evidence="1">
    <location>
        <begin position="55"/>
        <end position="87"/>
    </location>
</feature>
<proteinExistence type="predicted"/>
<dbReference type="InterPro" id="IPR001387">
    <property type="entry name" value="Cro/C1-type_HTH"/>
</dbReference>
<sequence>MRNRRLGLNLSQEDLAKASGVPLSTLKKFERTGQISLASFLAICDAIAVGHRLNDVIPPAPPSTLDEVEGRTPRKVRKRASPRGRQP</sequence>
<evidence type="ECO:0000313" key="4">
    <source>
        <dbReference type="Proteomes" id="UP000634647"/>
    </source>
</evidence>
<dbReference type="CDD" id="cd00093">
    <property type="entry name" value="HTH_XRE"/>
    <property type="match status" value="1"/>
</dbReference>
<feature type="compositionally biased region" description="Basic residues" evidence="1">
    <location>
        <begin position="73"/>
        <end position="87"/>
    </location>
</feature>
<dbReference type="PROSITE" id="PS50943">
    <property type="entry name" value="HTH_CROC1"/>
    <property type="match status" value="1"/>
</dbReference>
<feature type="domain" description="HTH cro/C1-type" evidence="2">
    <location>
        <begin position="1"/>
        <end position="56"/>
    </location>
</feature>
<evidence type="ECO:0000256" key="1">
    <source>
        <dbReference type="SAM" id="MobiDB-lite"/>
    </source>
</evidence>
<dbReference type="Pfam" id="PF01381">
    <property type="entry name" value="HTH_3"/>
    <property type="match status" value="1"/>
</dbReference>
<dbReference type="Gene3D" id="1.10.260.40">
    <property type="entry name" value="lambda repressor-like DNA-binding domains"/>
    <property type="match status" value="1"/>
</dbReference>
<gene>
    <name evidence="3" type="ORF">GCM10008024_22910</name>
</gene>
<evidence type="ECO:0000259" key="2">
    <source>
        <dbReference type="PROSITE" id="PS50943"/>
    </source>
</evidence>
<reference evidence="3" key="1">
    <citation type="journal article" date="2014" name="Int. J. Syst. Evol. Microbiol.">
        <title>Complete genome sequence of Corynebacterium casei LMG S-19264T (=DSM 44701T), isolated from a smear-ripened cheese.</title>
        <authorList>
            <consortium name="US DOE Joint Genome Institute (JGI-PGF)"/>
            <person name="Walter F."/>
            <person name="Albersmeier A."/>
            <person name="Kalinowski J."/>
            <person name="Ruckert C."/>
        </authorList>
    </citation>
    <scope>NUCLEOTIDE SEQUENCE</scope>
    <source>
        <strain evidence="3">CGMCC 1.10859</strain>
    </source>
</reference>
<dbReference type="SUPFAM" id="SSF47413">
    <property type="entry name" value="lambda repressor-like DNA-binding domains"/>
    <property type="match status" value="1"/>
</dbReference>